<feature type="transmembrane region" description="Helical" evidence="6">
    <location>
        <begin position="168"/>
        <end position="188"/>
    </location>
</feature>
<dbReference type="GO" id="GO:0022857">
    <property type="term" value="F:transmembrane transporter activity"/>
    <property type="evidence" value="ECO:0007669"/>
    <property type="project" value="InterPro"/>
</dbReference>
<evidence type="ECO:0000256" key="1">
    <source>
        <dbReference type="ARBA" id="ARBA00004651"/>
    </source>
</evidence>
<feature type="transmembrane region" description="Helical" evidence="6">
    <location>
        <begin position="345"/>
        <end position="363"/>
    </location>
</feature>
<feature type="transmembrane region" description="Helical" evidence="6">
    <location>
        <begin position="266"/>
        <end position="287"/>
    </location>
</feature>
<reference evidence="7" key="1">
    <citation type="submission" date="2021-06" db="EMBL/GenBank/DDBJ databases">
        <title>Description of novel taxa of the family Lachnospiraceae.</title>
        <authorList>
            <person name="Chaplin A.V."/>
            <person name="Sokolova S.R."/>
            <person name="Pikina A.P."/>
            <person name="Korzhanova M."/>
            <person name="Belova V."/>
            <person name="Korostin D."/>
            <person name="Efimov B.A."/>
        </authorList>
    </citation>
    <scope>NUCLEOTIDE SEQUENCE</scope>
    <source>
        <strain evidence="7">ASD5720</strain>
    </source>
</reference>
<dbReference type="PANTHER" id="PTHR47089:SF1">
    <property type="entry name" value="GUANOSINE ABC TRANSPORTER PERMEASE PROTEIN NUPP"/>
    <property type="match status" value="1"/>
</dbReference>
<feature type="transmembrane region" description="Helical" evidence="6">
    <location>
        <begin position="106"/>
        <end position="126"/>
    </location>
</feature>
<evidence type="ECO:0000256" key="5">
    <source>
        <dbReference type="ARBA" id="ARBA00023136"/>
    </source>
</evidence>
<keyword evidence="4 6" id="KW-1133">Transmembrane helix</keyword>
<feature type="transmembrane region" description="Helical" evidence="6">
    <location>
        <begin position="132"/>
        <end position="156"/>
    </location>
</feature>
<proteinExistence type="predicted"/>
<dbReference type="Pfam" id="PF02653">
    <property type="entry name" value="BPD_transp_2"/>
    <property type="match status" value="1"/>
</dbReference>
<keyword evidence="8" id="KW-1185">Reference proteome</keyword>
<evidence type="ECO:0000256" key="6">
    <source>
        <dbReference type="SAM" id="Phobius"/>
    </source>
</evidence>
<evidence type="ECO:0000313" key="8">
    <source>
        <dbReference type="Proteomes" id="UP000712157"/>
    </source>
</evidence>
<dbReference type="Proteomes" id="UP000712157">
    <property type="component" value="Unassembled WGS sequence"/>
</dbReference>
<dbReference type="InterPro" id="IPR001851">
    <property type="entry name" value="ABC_transp_permease"/>
</dbReference>
<keyword evidence="3 6" id="KW-0812">Transmembrane</keyword>
<comment type="subcellular location">
    <subcellularLocation>
        <location evidence="1">Cell membrane</location>
        <topology evidence="1">Multi-pass membrane protein</topology>
    </subcellularLocation>
</comment>
<dbReference type="AlphaFoldDB" id="A0A949K4P8"/>
<dbReference type="RefSeq" id="WP_238720578.1">
    <property type="nucleotide sequence ID" value="NZ_JAHQCW010000003.1"/>
</dbReference>
<dbReference type="EMBL" id="JAHQCW010000003">
    <property type="protein sequence ID" value="MBU9735508.1"/>
    <property type="molecule type" value="Genomic_DNA"/>
</dbReference>
<evidence type="ECO:0000256" key="4">
    <source>
        <dbReference type="ARBA" id="ARBA00022989"/>
    </source>
</evidence>
<comment type="caution">
    <text evidence="7">The sequence shown here is derived from an EMBL/GenBank/DDBJ whole genome shotgun (WGS) entry which is preliminary data.</text>
</comment>
<gene>
    <name evidence="7" type="ORF">KTH89_03100</name>
</gene>
<feature type="transmembrane region" description="Helical" evidence="6">
    <location>
        <begin position="81"/>
        <end position="99"/>
    </location>
</feature>
<feature type="transmembrane region" description="Helical" evidence="6">
    <location>
        <begin position="218"/>
        <end position="236"/>
    </location>
</feature>
<dbReference type="CDD" id="cd06580">
    <property type="entry name" value="TM_PBP1_transp_TpRbsC_like"/>
    <property type="match status" value="1"/>
</dbReference>
<evidence type="ECO:0000256" key="3">
    <source>
        <dbReference type="ARBA" id="ARBA00022692"/>
    </source>
</evidence>
<dbReference type="PANTHER" id="PTHR47089">
    <property type="entry name" value="ABC TRANSPORTER, PERMEASE PROTEIN"/>
    <property type="match status" value="1"/>
</dbReference>
<dbReference type="GO" id="GO:0005886">
    <property type="term" value="C:plasma membrane"/>
    <property type="evidence" value="ECO:0007669"/>
    <property type="project" value="UniProtKB-SubCell"/>
</dbReference>
<keyword evidence="5 6" id="KW-0472">Membrane</keyword>
<sequence>MKKGKHLIQRGLILLLGNEKTQPITLPLFAVFLSLLLGMVIIAVTGANPVNAYQNLLQGCGILPKPSYAAYKNSFTDFTGFLNAWTPMLFASLAVAVALKAGMFNIGVSGQMLISGFMASILAGYADGLSGLTAKFLVLLVGIAVGMLSGGLVGWLKYRFRVNEVVSTIMLNYILLYAVSFCIHMWYINPVSRQSAPVTQASRLTLLDVSAGGMKIDIPLGILLAIGIAFLLRFLLNRTTFGFEIRAAGKSPEAARYAGMQVGKNMVLAMMLSGALSGLAGVTYYLGYFGSIRPKVLPAVGFDAIAVALLGNSNPAGVILSSFLISILEKGNTYMSSRSGVPGEIASVITGILLLVSACTGYIRYRINRLKECGPNTEEKGRKGRRGEQSV</sequence>
<keyword evidence="2" id="KW-1003">Cell membrane</keyword>
<organism evidence="7 8">
    <name type="scientific">Diplocloster agilis</name>
    <dbReference type="NCBI Taxonomy" id="2850323"/>
    <lineage>
        <taxon>Bacteria</taxon>
        <taxon>Bacillati</taxon>
        <taxon>Bacillota</taxon>
        <taxon>Clostridia</taxon>
        <taxon>Lachnospirales</taxon>
        <taxon>Lachnospiraceae</taxon>
        <taxon>Diplocloster</taxon>
    </lineage>
</organism>
<evidence type="ECO:0000313" key="7">
    <source>
        <dbReference type="EMBL" id="MBU9735508.1"/>
    </source>
</evidence>
<name>A0A949K4P8_9FIRM</name>
<feature type="transmembrane region" description="Helical" evidence="6">
    <location>
        <begin position="24"/>
        <end position="47"/>
    </location>
</feature>
<protein>
    <submittedName>
        <fullName evidence="7">ABC transporter permease</fullName>
    </submittedName>
</protein>
<accession>A0A949K4P8</accession>
<evidence type="ECO:0000256" key="2">
    <source>
        <dbReference type="ARBA" id="ARBA00022475"/>
    </source>
</evidence>